<reference evidence="2 3" key="1">
    <citation type="submission" date="2023-01" db="EMBL/GenBank/DDBJ databases">
        <title>Analysis of 21 Apiospora genomes using comparative genomics revels a genus with tremendous synthesis potential of carbohydrate active enzymes and secondary metabolites.</title>
        <authorList>
            <person name="Sorensen T."/>
        </authorList>
    </citation>
    <scope>NUCLEOTIDE SEQUENCE [LARGE SCALE GENOMIC DNA]</scope>
    <source>
        <strain evidence="2 3">CBS 33761</strain>
    </source>
</reference>
<protein>
    <recommendedName>
        <fullName evidence="1">2EXR domain-containing protein</fullName>
    </recommendedName>
</protein>
<evidence type="ECO:0000313" key="2">
    <source>
        <dbReference type="EMBL" id="KAK8052516.1"/>
    </source>
</evidence>
<accession>A0ABR1U0U8</accession>
<keyword evidence="3" id="KW-1185">Reference proteome</keyword>
<sequence>MAALAPTTLHDFERLPPEVRYKIYEEAMAEEHYTAVVPIVDSSKRVVLTRDLMRTSSKFMLVCKTARDAVFGIYDIRLLVQHNDLLGSLRLSSKWDVFLVGPWQFTLDLPLYGLFPTSISRIHPDQLAKITQVMEHQLLKDSKQVPVPRYDQTVYRSTKISFIKVDHTKPTTQSLAAQIGGGPYTDFDLLGYYTNPDVYNNLV</sequence>
<gene>
    <name evidence="2" type="ORF">PG993_003901</name>
</gene>
<dbReference type="Proteomes" id="UP001444661">
    <property type="component" value="Unassembled WGS sequence"/>
</dbReference>
<feature type="domain" description="2EXR" evidence="1">
    <location>
        <begin position="10"/>
        <end position="97"/>
    </location>
</feature>
<organism evidence="2 3">
    <name type="scientific">Apiospora rasikravindrae</name>
    <dbReference type="NCBI Taxonomy" id="990691"/>
    <lineage>
        <taxon>Eukaryota</taxon>
        <taxon>Fungi</taxon>
        <taxon>Dikarya</taxon>
        <taxon>Ascomycota</taxon>
        <taxon>Pezizomycotina</taxon>
        <taxon>Sordariomycetes</taxon>
        <taxon>Xylariomycetidae</taxon>
        <taxon>Amphisphaeriales</taxon>
        <taxon>Apiosporaceae</taxon>
        <taxon>Apiospora</taxon>
    </lineage>
</organism>
<dbReference type="Pfam" id="PF20150">
    <property type="entry name" value="2EXR"/>
    <property type="match status" value="1"/>
</dbReference>
<proteinExistence type="predicted"/>
<comment type="caution">
    <text evidence="2">The sequence shown here is derived from an EMBL/GenBank/DDBJ whole genome shotgun (WGS) entry which is preliminary data.</text>
</comment>
<evidence type="ECO:0000313" key="3">
    <source>
        <dbReference type="Proteomes" id="UP001444661"/>
    </source>
</evidence>
<dbReference type="InterPro" id="IPR045518">
    <property type="entry name" value="2EXR"/>
</dbReference>
<evidence type="ECO:0000259" key="1">
    <source>
        <dbReference type="Pfam" id="PF20150"/>
    </source>
</evidence>
<name>A0ABR1U0U8_9PEZI</name>
<dbReference type="EMBL" id="JAQQWK010000002">
    <property type="protein sequence ID" value="KAK8052516.1"/>
    <property type="molecule type" value="Genomic_DNA"/>
</dbReference>